<evidence type="ECO:0000313" key="5">
    <source>
        <dbReference type="Proteomes" id="UP000302163"/>
    </source>
</evidence>
<dbReference type="Gene3D" id="1.10.10.60">
    <property type="entry name" value="Homeodomain-like"/>
    <property type="match status" value="1"/>
</dbReference>
<accession>A0A4P8YTP7</accession>
<dbReference type="InterPro" id="IPR009057">
    <property type="entry name" value="Homeodomain-like_sf"/>
</dbReference>
<dbReference type="OrthoDB" id="9809338at2"/>
<evidence type="ECO:0000256" key="1">
    <source>
        <dbReference type="ARBA" id="ARBA00023015"/>
    </source>
</evidence>
<dbReference type="SUPFAM" id="SSF46689">
    <property type="entry name" value="Homeodomain-like"/>
    <property type="match status" value="1"/>
</dbReference>
<dbReference type="GO" id="GO:0043565">
    <property type="term" value="F:sequence-specific DNA binding"/>
    <property type="evidence" value="ECO:0007669"/>
    <property type="project" value="InterPro"/>
</dbReference>
<keyword evidence="1" id="KW-0805">Transcription regulation</keyword>
<dbReference type="PROSITE" id="PS01124">
    <property type="entry name" value="HTH_ARAC_FAMILY_2"/>
    <property type="match status" value="1"/>
</dbReference>
<dbReference type="Pfam" id="PF00165">
    <property type="entry name" value="HTH_AraC"/>
    <property type="match status" value="1"/>
</dbReference>
<gene>
    <name evidence="4" type="ORF">FEM41_22785</name>
</gene>
<dbReference type="AlphaFoldDB" id="A0A4P8YTP7"/>
<organism evidence="4 5">
    <name type="scientific">Jejubacter calystegiae</name>
    <dbReference type="NCBI Taxonomy" id="2579935"/>
    <lineage>
        <taxon>Bacteria</taxon>
        <taxon>Pseudomonadati</taxon>
        <taxon>Pseudomonadota</taxon>
        <taxon>Gammaproteobacteria</taxon>
        <taxon>Enterobacterales</taxon>
        <taxon>Enterobacteriaceae</taxon>
        <taxon>Jejubacter</taxon>
    </lineage>
</organism>
<name>A0A4P8YTP7_9ENTR</name>
<evidence type="ECO:0000313" key="4">
    <source>
        <dbReference type="EMBL" id="QCT22272.1"/>
    </source>
</evidence>
<reference evidence="4 5" key="1">
    <citation type="submission" date="2019-05" db="EMBL/GenBank/DDBJ databases">
        <title>Complete genome sequence of Izhakiella calystegiae KSNA2, an endophyte isolated from beach morning glory (Calystegia soldanella).</title>
        <authorList>
            <person name="Jiang L."/>
            <person name="Jeong J.C."/>
            <person name="Kim C.Y."/>
            <person name="Kim D.H."/>
            <person name="Kim S.W."/>
            <person name="Lee j."/>
        </authorList>
    </citation>
    <scope>NUCLEOTIDE SEQUENCE [LARGE SCALE GENOMIC DNA]</scope>
    <source>
        <strain evidence="4 5">KSNA2</strain>
    </source>
</reference>
<dbReference type="Proteomes" id="UP000302163">
    <property type="component" value="Chromosome"/>
</dbReference>
<evidence type="ECO:0000256" key="2">
    <source>
        <dbReference type="ARBA" id="ARBA00023163"/>
    </source>
</evidence>
<protein>
    <submittedName>
        <fullName evidence="4">Helix-turn-helix transcriptional regulator</fullName>
    </submittedName>
</protein>
<keyword evidence="5" id="KW-1185">Reference proteome</keyword>
<proteinExistence type="predicted"/>
<dbReference type="GO" id="GO:0003700">
    <property type="term" value="F:DNA-binding transcription factor activity"/>
    <property type="evidence" value="ECO:0007669"/>
    <property type="project" value="InterPro"/>
</dbReference>
<dbReference type="KEGG" id="izh:FEM41_22785"/>
<feature type="domain" description="HTH araC/xylS-type" evidence="3">
    <location>
        <begin position="86"/>
        <end position="136"/>
    </location>
</feature>
<sequence length="139" mass="16172">MLYIDISWLIKIQSMALCAQQNSLFYFSMLHIKNKIIYDAFQQFYNAIVESESTLLIEEEGVNFFTVLFSFVGVSEFTVKKDDDGRMRKAYEYIAKNYKRKLSVYDIAKNTGVSEFYLIHGFKKRFGITPHAISDSNAN</sequence>
<dbReference type="InterPro" id="IPR018060">
    <property type="entry name" value="HTH_AraC"/>
</dbReference>
<keyword evidence="2" id="KW-0804">Transcription</keyword>
<dbReference type="EMBL" id="CP040428">
    <property type="protein sequence ID" value="QCT22272.1"/>
    <property type="molecule type" value="Genomic_DNA"/>
</dbReference>
<evidence type="ECO:0000259" key="3">
    <source>
        <dbReference type="PROSITE" id="PS01124"/>
    </source>
</evidence>